<protein>
    <submittedName>
        <fullName evidence="4">Ufm1-specific protease 1</fullName>
    </submittedName>
</protein>
<dbReference type="Gene3D" id="3.90.70.130">
    <property type="match status" value="1"/>
</dbReference>
<dbReference type="Proteomes" id="UP001151699">
    <property type="component" value="Chromosome C"/>
</dbReference>
<dbReference type="EMBL" id="WJQU01000004">
    <property type="protein sequence ID" value="KAJ6635849.1"/>
    <property type="molecule type" value="Genomic_DNA"/>
</dbReference>
<feature type="domain" description="UFSP1/2/DUB catalytic" evidence="3">
    <location>
        <begin position="31"/>
        <end position="214"/>
    </location>
</feature>
<evidence type="ECO:0000259" key="3">
    <source>
        <dbReference type="Pfam" id="PF07910"/>
    </source>
</evidence>
<proteinExistence type="inferred from homology"/>
<gene>
    <name evidence="4" type="primary">UFSP1</name>
    <name evidence="4" type="ORF">Bhyg_14435</name>
</gene>
<evidence type="ECO:0000313" key="4">
    <source>
        <dbReference type="EMBL" id="KAJ6635849.1"/>
    </source>
</evidence>
<sequence>MSVNLIDSTKYKYNLLNNVGNLVDPPRPDGKSYLTRGDYTYFHYSCDNVNDVGWGCGYRTCQSLCSWIAAQQNRQIAVPTLLDIQKILVDIGDKPKSFNGSRQWIGALEVFYIIDTLFDISCKIQHIPKGEMKRYINILRLYFEQFGGLVMMGGDVDASSKGIAGIHIADNDAYLLVIDPHFVGEASIEQLVSEGFVKWRHTSEFSDSSFYNLCLPQLTAS</sequence>
<evidence type="ECO:0000256" key="1">
    <source>
        <dbReference type="ARBA" id="ARBA00008552"/>
    </source>
</evidence>
<comment type="similarity">
    <text evidence="1">Belongs to the peptidase C78 family.</text>
</comment>
<dbReference type="InterPro" id="IPR012462">
    <property type="entry name" value="UFSP1/2_DUB_cat"/>
</dbReference>
<dbReference type="GO" id="GO:0071567">
    <property type="term" value="F:deUFMylase activity"/>
    <property type="evidence" value="ECO:0007669"/>
    <property type="project" value="UniProtKB-ARBA"/>
</dbReference>
<keyword evidence="2" id="KW-0378">Hydrolase</keyword>
<name>A0A9Q0MRV6_9DIPT</name>
<dbReference type="OrthoDB" id="417506at2759"/>
<dbReference type="PANTHER" id="PTHR48153">
    <property type="entry name" value="UFM1-SPECIFIC PROTEASE 2"/>
    <property type="match status" value="1"/>
</dbReference>
<comment type="caution">
    <text evidence="4">The sequence shown here is derived from an EMBL/GenBank/DDBJ whole genome shotgun (WGS) entry which is preliminary data.</text>
</comment>
<keyword evidence="4" id="KW-0645">Protease</keyword>
<evidence type="ECO:0000256" key="2">
    <source>
        <dbReference type="ARBA" id="ARBA00022801"/>
    </source>
</evidence>
<dbReference type="Pfam" id="PF07910">
    <property type="entry name" value="Peptidase_C78"/>
    <property type="match status" value="1"/>
</dbReference>
<evidence type="ECO:0000313" key="5">
    <source>
        <dbReference type="Proteomes" id="UP001151699"/>
    </source>
</evidence>
<dbReference type="AlphaFoldDB" id="A0A9Q0MRV6"/>
<dbReference type="PANTHER" id="PTHR48153:SF3">
    <property type="entry name" value="INACTIVE UFM1-SPECIFIC PROTEASE 1"/>
    <property type="match status" value="1"/>
</dbReference>
<organism evidence="4 5">
    <name type="scientific">Pseudolycoriella hygida</name>
    <dbReference type="NCBI Taxonomy" id="35572"/>
    <lineage>
        <taxon>Eukaryota</taxon>
        <taxon>Metazoa</taxon>
        <taxon>Ecdysozoa</taxon>
        <taxon>Arthropoda</taxon>
        <taxon>Hexapoda</taxon>
        <taxon>Insecta</taxon>
        <taxon>Pterygota</taxon>
        <taxon>Neoptera</taxon>
        <taxon>Endopterygota</taxon>
        <taxon>Diptera</taxon>
        <taxon>Nematocera</taxon>
        <taxon>Sciaroidea</taxon>
        <taxon>Sciaridae</taxon>
        <taxon>Pseudolycoriella</taxon>
    </lineage>
</organism>
<keyword evidence="5" id="KW-1185">Reference proteome</keyword>
<accession>A0A9Q0MRV6</accession>
<dbReference type="GO" id="GO:0006508">
    <property type="term" value="P:proteolysis"/>
    <property type="evidence" value="ECO:0007669"/>
    <property type="project" value="UniProtKB-KW"/>
</dbReference>
<reference evidence="4" key="1">
    <citation type="submission" date="2022-07" db="EMBL/GenBank/DDBJ databases">
        <authorList>
            <person name="Trinca V."/>
            <person name="Uliana J.V.C."/>
            <person name="Torres T.T."/>
            <person name="Ward R.J."/>
            <person name="Monesi N."/>
        </authorList>
    </citation>
    <scope>NUCLEOTIDE SEQUENCE</scope>
    <source>
        <strain evidence="4">HSMRA1968</strain>
        <tissue evidence="4">Whole embryos</tissue>
    </source>
</reference>